<reference evidence="2 3" key="1">
    <citation type="submission" date="2017-06" db="EMBL/GenBank/DDBJ databases">
        <title>Genome of Fusarium nygamai isolate CS10214.</title>
        <authorList>
            <person name="Gardiner D.M."/>
            <person name="Obanor F."/>
            <person name="Kazan K."/>
        </authorList>
    </citation>
    <scope>NUCLEOTIDE SEQUENCE [LARGE SCALE GENOMIC DNA]</scope>
    <source>
        <strain evidence="2 3">CS10214</strain>
    </source>
</reference>
<keyword evidence="3" id="KW-1185">Reference proteome</keyword>
<comment type="caution">
    <text evidence="2">The sequence shown here is derived from an EMBL/GenBank/DDBJ whole genome shotgun (WGS) entry which is preliminary data.</text>
</comment>
<feature type="compositionally biased region" description="Acidic residues" evidence="1">
    <location>
        <begin position="142"/>
        <end position="151"/>
    </location>
</feature>
<name>A0A2K0UTP7_GIBNY</name>
<feature type="region of interest" description="Disordered" evidence="1">
    <location>
        <begin position="136"/>
        <end position="223"/>
    </location>
</feature>
<evidence type="ECO:0000256" key="1">
    <source>
        <dbReference type="SAM" id="MobiDB-lite"/>
    </source>
</evidence>
<dbReference type="AlphaFoldDB" id="A0A2K0UTP7"/>
<sequence length="223" mass="24345">MHPKEAEMVELEIGRGQKRRKRGKATLLAEHGSCLRRHHAEALASYIKDLFLDGQLLGEGVEPSWKLNGSQSQTLSYEKWTAFQKLFVEGWQGFCEQNSHDRFWSDHQPAFHAYDHGANIEIKVNGQLQALPKETRLRKASEDEESDSDSDVDSHAVAEDSDSDENEHRGSQESGLFVMGESGEDEGGGSTGPTGGSGAVGDAGGDDDEDGVESQRAVCPSTK</sequence>
<dbReference type="OrthoDB" id="5243188at2759"/>
<dbReference type="Proteomes" id="UP000236664">
    <property type="component" value="Unassembled WGS sequence"/>
</dbReference>
<organism evidence="2 3">
    <name type="scientific">Gibberella nygamai</name>
    <name type="common">Bean root rot disease fungus</name>
    <name type="synonym">Fusarium nygamai</name>
    <dbReference type="NCBI Taxonomy" id="42673"/>
    <lineage>
        <taxon>Eukaryota</taxon>
        <taxon>Fungi</taxon>
        <taxon>Dikarya</taxon>
        <taxon>Ascomycota</taxon>
        <taxon>Pezizomycotina</taxon>
        <taxon>Sordariomycetes</taxon>
        <taxon>Hypocreomycetidae</taxon>
        <taxon>Hypocreales</taxon>
        <taxon>Nectriaceae</taxon>
        <taxon>Fusarium</taxon>
        <taxon>Fusarium fujikuroi species complex</taxon>
    </lineage>
</organism>
<gene>
    <name evidence="2" type="ORF">FNYG_14110</name>
</gene>
<evidence type="ECO:0000313" key="3">
    <source>
        <dbReference type="Proteomes" id="UP000236664"/>
    </source>
</evidence>
<protein>
    <submittedName>
        <fullName evidence="2">Uncharacterized protein</fullName>
    </submittedName>
</protein>
<accession>A0A2K0UTP7</accession>
<feature type="compositionally biased region" description="Gly residues" evidence="1">
    <location>
        <begin position="188"/>
        <end position="203"/>
    </location>
</feature>
<proteinExistence type="predicted"/>
<dbReference type="EMBL" id="MTQA01000316">
    <property type="protein sequence ID" value="PNP61153.1"/>
    <property type="molecule type" value="Genomic_DNA"/>
</dbReference>
<evidence type="ECO:0000313" key="2">
    <source>
        <dbReference type="EMBL" id="PNP61153.1"/>
    </source>
</evidence>